<evidence type="ECO:0000313" key="3">
    <source>
        <dbReference type="Proteomes" id="UP000574761"/>
    </source>
</evidence>
<accession>A0A7W6DJP1</accession>
<protein>
    <submittedName>
        <fullName evidence="2">NAD(P)-dependent dehydrogenase (Short-subunit alcohol dehydrogenase family)</fullName>
    </submittedName>
</protein>
<dbReference type="GO" id="GO:0016616">
    <property type="term" value="F:oxidoreductase activity, acting on the CH-OH group of donors, NAD or NADP as acceptor"/>
    <property type="evidence" value="ECO:0007669"/>
    <property type="project" value="TreeGrafter"/>
</dbReference>
<dbReference type="Pfam" id="PF13561">
    <property type="entry name" value="adh_short_C2"/>
    <property type="match status" value="1"/>
</dbReference>
<dbReference type="InterPro" id="IPR036291">
    <property type="entry name" value="NAD(P)-bd_dom_sf"/>
</dbReference>
<dbReference type="EMBL" id="JACIEE010000019">
    <property type="protein sequence ID" value="MBB3980279.1"/>
    <property type="molecule type" value="Genomic_DNA"/>
</dbReference>
<dbReference type="PANTHER" id="PTHR42760">
    <property type="entry name" value="SHORT-CHAIN DEHYDROGENASES/REDUCTASES FAMILY MEMBER"/>
    <property type="match status" value="1"/>
</dbReference>
<dbReference type="SUPFAM" id="SSF51735">
    <property type="entry name" value="NAD(P)-binding Rossmann-fold domains"/>
    <property type="match status" value="1"/>
</dbReference>
<comment type="caution">
    <text evidence="2">The sequence shown here is derived from an EMBL/GenBank/DDBJ whole genome shotgun (WGS) entry which is preliminary data.</text>
</comment>
<dbReference type="RefSeq" id="WP_183808421.1">
    <property type="nucleotide sequence ID" value="NZ_JACIEE010000019.1"/>
</dbReference>
<dbReference type="PRINTS" id="PR00081">
    <property type="entry name" value="GDHRDH"/>
</dbReference>
<dbReference type="Proteomes" id="UP000574761">
    <property type="component" value="Unassembled WGS sequence"/>
</dbReference>
<reference evidence="2 3" key="1">
    <citation type="submission" date="2020-08" db="EMBL/GenBank/DDBJ databases">
        <title>Genomic Encyclopedia of Type Strains, Phase IV (KMG-IV): sequencing the most valuable type-strain genomes for metagenomic binning, comparative biology and taxonomic classification.</title>
        <authorList>
            <person name="Goeker M."/>
        </authorList>
    </citation>
    <scope>NUCLEOTIDE SEQUENCE [LARGE SCALE GENOMIC DNA]</scope>
    <source>
        <strain evidence="2 3">DSM 100211</strain>
    </source>
</reference>
<comment type="similarity">
    <text evidence="1">Belongs to the short-chain dehydrogenases/reductases (SDR) family.</text>
</comment>
<dbReference type="AlphaFoldDB" id="A0A7W6DJP1"/>
<gene>
    <name evidence="2" type="ORF">GGQ64_005532</name>
</gene>
<evidence type="ECO:0000313" key="2">
    <source>
        <dbReference type="EMBL" id="MBB3980279.1"/>
    </source>
</evidence>
<dbReference type="PRINTS" id="PR00080">
    <property type="entry name" value="SDRFAMILY"/>
</dbReference>
<name>A0A7W6DJP1_9HYPH</name>
<dbReference type="InterPro" id="IPR002347">
    <property type="entry name" value="SDR_fam"/>
</dbReference>
<sequence length="267" mass="27607">MPYPDHTNATLADLISLKGRTAVVTGGAAGIGRAICKRLAEAGADLVIGDLDEAKAVETAAEFSRFGGTHIGAKLNVSDHASITSLADLAVSKTGRLNIWVNSAGIYPSNSVLEIPDDEWDRVFDINVRGTFNGAREAALRMEDNKGVIVNIVSTAAFNSSNGANPAHYVASKHAVAGLTKSLAVELGPRGLRAVAVAPTLTETPGVATKRINPAANEALIKYGQLLPLGRLGQPDDIARAVLFAASDFAGFVTGSVIPADGGDLAR</sequence>
<proteinExistence type="inferred from homology"/>
<evidence type="ECO:0000256" key="1">
    <source>
        <dbReference type="ARBA" id="ARBA00006484"/>
    </source>
</evidence>
<organism evidence="2 3">
    <name type="scientific">Mycoplana azooxidifex</name>
    <dbReference type="NCBI Taxonomy" id="1636188"/>
    <lineage>
        <taxon>Bacteria</taxon>
        <taxon>Pseudomonadati</taxon>
        <taxon>Pseudomonadota</taxon>
        <taxon>Alphaproteobacteria</taxon>
        <taxon>Hyphomicrobiales</taxon>
        <taxon>Rhizobiaceae</taxon>
        <taxon>Mycoplana</taxon>
    </lineage>
</organism>
<dbReference type="Gene3D" id="3.40.50.720">
    <property type="entry name" value="NAD(P)-binding Rossmann-like Domain"/>
    <property type="match status" value="1"/>
</dbReference>
<dbReference type="FunFam" id="3.40.50.720:FF:000084">
    <property type="entry name" value="Short-chain dehydrogenase reductase"/>
    <property type="match status" value="1"/>
</dbReference>
<keyword evidence="3" id="KW-1185">Reference proteome</keyword>
<dbReference type="CDD" id="cd05233">
    <property type="entry name" value="SDR_c"/>
    <property type="match status" value="1"/>
</dbReference>